<organism evidence="2 3">
    <name type="scientific">Clarias magur</name>
    <name type="common">Asian catfish</name>
    <name type="synonym">Macropteronotus magur</name>
    <dbReference type="NCBI Taxonomy" id="1594786"/>
    <lineage>
        <taxon>Eukaryota</taxon>
        <taxon>Metazoa</taxon>
        <taxon>Chordata</taxon>
        <taxon>Craniata</taxon>
        <taxon>Vertebrata</taxon>
        <taxon>Euteleostomi</taxon>
        <taxon>Actinopterygii</taxon>
        <taxon>Neopterygii</taxon>
        <taxon>Teleostei</taxon>
        <taxon>Ostariophysi</taxon>
        <taxon>Siluriformes</taxon>
        <taxon>Clariidae</taxon>
        <taxon>Clarias</taxon>
    </lineage>
</organism>
<protein>
    <submittedName>
        <fullName evidence="2">TNF receptor-associated factor 1-like</fullName>
    </submittedName>
</protein>
<dbReference type="Gene3D" id="3.30.40.10">
    <property type="entry name" value="Zinc/RING finger domain, C3HC4 (zinc finger)"/>
    <property type="match status" value="1"/>
</dbReference>
<dbReference type="AlphaFoldDB" id="A0A8J4UF63"/>
<name>A0A8J4UF63_CLAMG</name>
<reference evidence="2" key="1">
    <citation type="submission" date="2020-07" db="EMBL/GenBank/DDBJ databases">
        <title>Clarias magur genome sequencing, assembly and annotation.</title>
        <authorList>
            <person name="Kushwaha B."/>
            <person name="Kumar R."/>
            <person name="Das P."/>
            <person name="Joshi C.G."/>
            <person name="Kumar D."/>
            <person name="Nagpure N.S."/>
            <person name="Pandey M."/>
            <person name="Agarwal S."/>
            <person name="Srivastava S."/>
            <person name="Singh M."/>
            <person name="Sahoo L."/>
            <person name="Jayasankar P."/>
            <person name="Meher P.K."/>
            <person name="Koringa P.G."/>
            <person name="Iquebal M.A."/>
            <person name="Das S.P."/>
            <person name="Bit A."/>
            <person name="Patnaik S."/>
            <person name="Patel N."/>
            <person name="Shah T.M."/>
            <person name="Hinsu A."/>
            <person name="Jena J.K."/>
        </authorList>
    </citation>
    <scope>NUCLEOTIDE SEQUENCE</scope>
    <source>
        <strain evidence="2">CIFAMagur01</strain>
        <tissue evidence="2">Testis</tissue>
    </source>
</reference>
<gene>
    <name evidence="2" type="primary">traf1</name>
    <name evidence="2" type="ORF">DAT39_004706</name>
</gene>
<dbReference type="EMBL" id="QNUK01000043">
    <property type="protein sequence ID" value="KAF5905541.1"/>
    <property type="molecule type" value="Genomic_DNA"/>
</dbReference>
<dbReference type="InterPro" id="IPR013083">
    <property type="entry name" value="Znf_RING/FYVE/PHD"/>
</dbReference>
<comment type="caution">
    <text evidence="2">The sequence shown here is derived from an EMBL/GenBank/DDBJ whole genome shotgun (WGS) entry which is preliminary data.</text>
</comment>
<evidence type="ECO:0000313" key="2">
    <source>
        <dbReference type="EMBL" id="KAF5905541.1"/>
    </source>
</evidence>
<dbReference type="Proteomes" id="UP000727407">
    <property type="component" value="Unassembled WGS sequence"/>
</dbReference>
<proteinExistence type="predicted"/>
<keyword evidence="2" id="KW-0675">Receptor</keyword>
<evidence type="ECO:0000259" key="1">
    <source>
        <dbReference type="Pfam" id="PF21341"/>
    </source>
</evidence>
<dbReference type="Pfam" id="PF21341">
    <property type="entry name" value="TRAF2_zf"/>
    <property type="match status" value="1"/>
</dbReference>
<evidence type="ECO:0000313" key="3">
    <source>
        <dbReference type="Proteomes" id="UP000727407"/>
    </source>
</evidence>
<feature type="non-terminal residue" evidence="2">
    <location>
        <position position="1"/>
    </location>
</feature>
<feature type="domain" description="TRAF2 second zinc finger" evidence="1">
    <location>
        <begin position="82"/>
        <end position="97"/>
    </location>
</feature>
<keyword evidence="3" id="KW-1185">Reference proteome</keyword>
<accession>A0A8J4UF63</accession>
<dbReference type="OrthoDB" id="6499288at2759"/>
<dbReference type="InterPro" id="IPR049441">
    <property type="entry name" value="TRAF2_Znf"/>
</dbReference>
<sequence length="97" mass="10822">MQSGARVPEKVGSSEASRRCQKALEQCSCVWDGECPSESFSLWSLSQNNLLASESLPSVLEEKRFFNDAAINKEILALRVHCANHGCTWKSTLKDFE</sequence>